<feature type="compositionally biased region" description="Basic and acidic residues" evidence="1">
    <location>
        <begin position="72"/>
        <end position="81"/>
    </location>
</feature>
<sequence length="163" mass="17237">MSLHEDEVGAEAQTHGEGHDKFDGEGGVPVGKAPQGGLKEDAGQAARGQNEPHLAVGESPAQQQGGLVGADGGEHGPKAHLHEKILIIQPPVRIERLCHKRGTAFPSRILRAQPAGGMETAGVSSRRAPVREFPSWKKVNSGSRLVLPAVYRTMTRSGFSQST</sequence>
<reference evidence="2" key="1">
    <citation type="submission" date="2019-08" db="EMBL/GenBank/DDBJ databases">
        <authorList>
            <person name="Kucharzyk K."/>
            <person name="Murdoch R.W."/>
            <person name="Higgins S."/>
            <person name="Loffler F."/>
        </authorList>
    </citation>
    <scope>NUCLEOTIDE SEQUENCE</scope>
</reference>
<organism evidence="2">
    <name type="scientific">bioreactor metagenome</name>
    <dbReference type="NCBI Taxonomy" id="1076179"/>
    <lineage>
        <taxon>unclassified sequences</taxon>
        <taxon>metagenomes</taxon>
        <taxon>ecological metagenomes</taxon>
    </lineage>
</organism>
<feature type="region of interest" description="Disordered" evidence="1">
    <location>
        <begin position="1"/>
        <end position="81"/>
    </location>
</feature>
<protein>
    <submittedName>
        <fullName evidence="2">Uncharacterized protein</fullName>
    </submittedName>
</protein>
<evidence type="ECO:0000313" key="2">
    <source>
        <dbReference type="EMBL" id="MPN34597.1"/>
    </source>
</evidence>
<dbReference type="AlphaFoldDB" id="A0A645H6E4"/>
<gene>
    <name evidence="2" type="ORF">SDC9_182091</name>
</gene>
<accession>A0A645H6E4</accession>
<evidence type="ECO:0000256" key="1">
    <source>
        <dbReference type="SAM" id="MobiDB-lite"/>
    </source>
</evidence>
<proteinExistence type="predicted"/>
<name>A0A645H6E4_9ZZZZ</name>
<feature type="compositionally biased region" description="Basic and acidic residues" evidence="1">
    <location>
        <begin position="14"/>
        <end position="24"/>
    </location>
</feature>
<comment type="caution">
    <text evidence="2">The sequence shown here is derived from an EMBL/GenBank/DDBJ whole genome shotgun (WGS) entry which is preliminary data.</text>
</comment>
<dbReference type="EMBL" id="VSSQ01087719">
    <property type="protein sequence ID" value="MPN34597.1"/>
    <property type="molecule type" value="Genomic_DNA"/>
</dbReference>